<feature type="domain" description="CxC5 like cysteine cluster associated with KDZ" evidence="1">
    <location>
        <begin position="149"/>
        <end position="263"/>
    </location>
</feature>
<dbReference type="Pfam" id="PF18718">
    <property type="entry name" value="CxC5"/>
    <property type="match status" value="1"/>
</dbReference>
<proteinExistence type="predicted"/>
<sequence length="314" mass="35445">MPPPLPPQFELKQNKKDRVWYFKVLFAHAAENGRLYYYHFPPSASATASTGTSSYLAITLWVEAMGLMADYGVRRTSLWGISYLPPAKAPEIWLEITPPGQPRPILLPPKVGNLLGGILDMETSLMQLTWQVHADLAETIKNSCRAGVETVVPPTSVCLQPGCNSAPLREEMVAEARLFTLCRGVLPIFSKSLYCRYTDLISFFPACHTRYYNNYFVKDTSKGDAEQQYYSPQTPTLIHVLESAYIEPTLCKYFAMEMLVSQFKWYLRGDFQGYNMSLGESDLPNASRLSSELTGPLVLDAFFLHAILQDKQNR</sequence>
<dbReference type="Proteomes" id="UP001221757">
    <property type="component" value="Unassembled WGS sequence"/>
</dbReference>
<evidence type="ECO:0000313" key="3">
    <source>
        <dbReference type="Proteomes" id="UP001221757"/>
    </source>
</evidence>
<keyword evidence="3" id="KW-1185">Reference proteome</keyword>
<gene>
    <name evidence="2" type="ORF">B0H17DRAFT_1131459</name>
</gene>
<reference evidence="2" key="1">
    <citation type="submission" date="2023-03" db="EMBL/GenBank/DDBJ databases">
        <title>Massive genome expansion in bonnet fungi (Mycena s.s.) driven by repeated elements and novel gene families across ecological guilds.</title>
        <authorList>
            <consortium name="Lawrence Berkeley National Laboratory"/>
            <person name="Harder C.B."/>
            <person name="Miyauchi S."/>
            <person name="Viragh M."/>
            <person name="Kuo A."/>
            <person name="Thoen E."/>
            <person name="Andreopoulos B."/>
            <person name="Lu D."/>
            <person name="Skrede I."/>
            <person name="Drula E."/>
            <person name="Henrissat B."/>
            <person name="Morin E."/>
            <person name="Kohler A."/>
            <person name="Barry K."/>
            <person name="LaButti K."/>
            <person name="Morin E."/>
            <person name="Salamov A."/>
            <person name="Lipzen A."/>
            <person name="Mereny Z."/>
            <person name="Hegedus B."/>
            <person name="Baldrian P."/>
            <person name="Stursova M."/>
            <person name="Weitz H."/>
            <person name="Taylor A."/>
            <person name="Grigoriev I.V."/>
            <person name="Nagy L.G."/>
            <person name="Martin F."/>
            <person name="Kauserud H."/>
        </authorList>
    </citation>
    <scope>NUCLEOTIDE SEQUENCE</scope>
    <source>
        <strain evidence="2">CBHHK067</strain>
    </source>
</reference>
<accession>A0AAD7DMN9</accession>
<dbReference type="InterPro" id="IPR041539">
    <property type="entry name" value="CxC5"/>
</dbReference>
<organism evidence="2 3">
    <name type="scientific">Mycena rosella</name>
    <name type="common">Pink bonnet</name>
    <name type="synonym">Agaricus rosellus</name>
    <dbReference type="NCBI Taxonomy" id="1033263"/>
    <lineage>
        <taxon>Eukaryota</taxon>
        <taxon>Fungi</taxon>
        <taxon>Dikarya</taxon>
        <taxon>Basidiomycota</taxon>
        <taxon>Agaricomycotina</taxon>
        <taxon>Agaricomycetes</taxon>
        <taxon>Agaricomycetidae</taxon>
        <taxon>Agaricales</taxon>
        <taxon>Marasmiineae</taxon>
        <taxon>Mycenaceae</taxon>
        <taxon>Mycena</taxon>
    </lineage>
</organism>
<evidence type="ECO:0000259" key="1">
    <source>
        <dbReference type="Pfam" id="PF18718"/>
    </source>
</evidence>
<dbReference type="AlphaFoldDB" id="A0AAD7DMN9"/>
<evidence type="ECO:0000313" key="2">
    <source>
        <dbReference type="EMBL" id="KAJ7695408.1"/>
    </source>
</evidence>
<name>A0AAD7DMN9_MYCRO</name>
<protein>
    <recommendedName>
        <fullName evidence="1">CxC5 like cysteine cluster associated with KDZ domain-containing protein</fullName>
    </recommendedName>
</protein>
<dbReference type="EMBL" id="JARKIE010000038">
    <property type="protein sequence ID" value="KAJ7695408.1"/>
    <property type="molecule type" value="Genomic_DNA"/>
</dbReference>
<comment type="caution">
    <text evidence="2">The sequence shown here is derived from an EMBL/GenBank/DDBJ whole genome shotgun (WGS) entry which is preliminary data.</text>
</comment>